<reference evidence="12" key="1">
    <citation type="submission" date="2019-06" db="EMBL/GenBank/DDBJ databases">
        <authorList>
            <person name="Zheng W."/>
        </authorList>
    </citation>
    <scope>NUCLEOTIDE SEQUENCE</scope>
    <source>
        <strain evidence="12">QDHG01</strain>
    </source>
</reference>
<evidence type="ECO:0000256" key="1">
    <source>
        <dbReference type="ARBA" id="ARBA00004141"/>
    </source>
</evidence>
<keyword evidence="2" id="KW-0813">Transport</keyword>
<dbReference type="PANTHER" id="PTHR10110:SF187">
    <property type="entry name" value="SODIUM_HYDROGEN EXCHANGER"/>
    <property type="match status" value="1"/>
</dbReference>
<dbReference type="AlphaFoldDB" id="A0A8J8P1M9"/>
<feature type="transmembrane region" description="Helical" evidence="10">
    <location>
        <begin position="99"/>
        <end position="122"/>
    </location>
</feature>
<evidence type="ECO:0000256" key="9">
    <source>
        <dbReference type="SAM" id="MobiDB-lite"/>
    </source>
</evidence>
<feature type="transmembrane region" description="Helical" evidence="10">
    <location>
        <begin position="174"/>
        <end position="194"/>
    </location>
</feature>
<keyword evidence="3 10" id="KW-0812">Transmembrane</keyword>
<protein>
    <recommendedName>
        <fullName evidence="11">Cation/H+ exchanger transmembrane domain-containing protein</fullName>
    </recommendedName>
</protein>
<feature type="domain" description="Cation/H+ exchanger transmembrane" evidence="11">
    <location>
        <begin position="22"/>
        <end position="427"/>
    </location>
</feature>
<feature type="region of interest" description="Disordered" evidence="9">
    <location>
        <begin position="567"/>
        <end position="591"/>
    </location>
</feature>
<keyword evidence="5" id="KW-0915">Sodium</keyword>
<sequence>MSAQLFSSGAIVVMMMLFLYMLLGALLEKYHCIIGHEASLLVLIGLVISYVSFHMGFYDFNKIMTFDENFFFYFVLPPIIFAAGYNMKRKEFFKNFKNILLFGLCGTLLQFIVFTFFTYILVQMDILWKFSIETGVYEPFTLSIMEIMLMCSLLVCTDAVAAISIVKYDEQPKLFSLIFGEGITNDAVCIILFNTVYEYAGPNSEFTSTTPFKVIYGFIKLGFFSIFIGLLFGLLSAYVLKKFRFLTVNPVIEVNMIFVFGYLSYSVTELFHYSGIIALLVAGVVMAKYSWYNLSPQAKQVTSIAFSVIAYAVEAFVFGYLGITFFSYISLDWSWQLFIGMLIICVSGRFIGTIGVIKICELFGYKSGIRFKDLVFISYAGIIRGAVAFGLVLRIDESVEHRSVIVTTSLALVCFTTIFMGSTVATVQSCLFKKAKVEGEGHGHHDLDESEHMVIKAYNEMEEAKEADDAITPGPIGPDGQPIRKVNCTKIIKRADAEIIKPLLIYNYESASHKKQKEYFDLMMRAGDKIEAAFAGGNVAIDRKSDIMAAINDVKEHIPIVQIDDHSPHDQVIGSGHHLLGQQPGSGRNSQIELQNRSKNGETPAYYDHVNVEGAQYPLISDHQQDTNRNQYA</sequence>
<feature type="transmembrane region" description="Helical" evidence="10">
    <location>
        <begin position="70"/>
        <end position="87"/>
    </location>
</feature>
<feature type="transmembrane region" description="Helical" evidence="10">
    <location>
        <begin position="371"/>
        <end position="392"/>
    </location>
</feature>
<name>A0A8J8P1M9_HALGN</name>
<dbReference type="InterPro" id="IPR006153">
    <property type="entry name" value="Cation/H_exchanger_TM"/>
</dbReference>
<comment type="caution">
    <text evidence="12">The sequence shown here is derived from an EMBL/GenBank/DDBJ whole genome shotgun (WGS) entry which is preliminary data.</text>
</comment>
<keyword evidence="6" id="KW-0406">Ion transport</keyword>
<dbReference type="GO" id="GO:0015386">
    <property type="term" value="F:potassium:proton antiporter activity"/>
    <property type="evidence" value="ECO:0007669"/>
    <property type="project" value="TreeGrafter"/>
</dbReference>
<evidence type="ECO:0000313" key="12">
    <source>
        <dbReference type="EMBL" id="TNV85228.1"/>
    </source>
</evidence>
<feature type="transmembrane region" description="Helical" evidence="10">
    <location>
        <begin position="304"/>
        <end position="329"/>
    </location>
</feature>
<feature type="transmembrane region" description="Helical" evidence="10">
    <location>
        <begin position="271"/>
        <end position="292"/>
    </location>
</feature>
<keyword evidence="13" id="KW-1185">Reference proteome</keyword>
<proteinExistence type="predicted"/>
<feature type="transmembrane region" description="Helical" evidence="10">
    <location>
        <begin position="39"/>
        <end position="58"/>
    </location>
</feature>
<organism evidence="12 13">
    <name type="scientific">Halteria grandinella</name>
    <dbReference type="NCBI Taxonomy" id="5974"/>
    <lineage>
        <taxon>Eukaryota</taxon>
        <taxon>Sar</taxon>
        <taxon>Alveolata</taxon>
        <taxon>Ciliophora</taxon>
        <taxon>Intramacronucleata</taxon>
        <taxon>Spirotrichea</taxon>
        <taxon>Stichotrichia</taxon>
        <taxon>Sporadotrichida</taxon>
        <taxon>Halteriidae</taxon>
        <taxon>Halteria</taxon>
    </lineage>
</organism>
<comment type="subcellular location">
    <subcellularLocation>
        <location evidence="1">Membrane</location>
        <topology evidence="1">Multi-pass membrane protein</topology>
    </subcellularLocation>
</comment>
<gene>
    <name evidence="12" type="ORF">FGO68_gene15269</name>
</gene>
<evidence type="ECO:0000256" key="3">
    <source>
        <dbReference type="ARBA" id="ARBA00022692"/>
    </source>
</evidence>
<accession>A0A8J8P1M9</accession>
<evidence type="ECO:0000256" key="10">
    <source>
        <dbReference type="SAM" id="Phobius"/>
    </source>
</evidence>
<feature type="transmembrane region" description="Helical" evidence="10">
    <location>
        <begin position="335"/>
        <end position="359"/>
    </location>
</feature>
<feature type="transmembrane region" description="Helical" evidence="10">
    <location>
        <begin position="6"/>
        <end position="27"/>
    </location>
</feature>
<dbReference type="PANTHER" id="PTHR10110">
    <property type="entry name" value="SODIUM/HYDROGEN EXCHANGER"/>
    <property type="match status" value="1"/>
</dbReference>
<evidence type="ECO:0000256" key="4">
    <source>
        <dbReference type="ARBA" id="ARBA00022989"/>
    </source>
</evidence>
<dbReference type="Pfam" id="PF00999">
    <property type="entry name" value="Na_H_Exchanger"/>
    <property type="match status" value="1"/>
</dbReference>
<dbReference type="GO" id="GO:0015385">
    <property type="term" value="F:sodium:proton antiporter activity"/>
    <property type="evidence" value="ECO:0007669"/>
    <property type="project" value="InterPro"/>
</dbReference>
<feature type="transmembrane region" description="Helical" evidence="10">
    <location>
        <begin position="142"/>
        <end position="162"/>
    </location>
</feature>
<keyword evidence="4 10" id="KW-1133">Transmembrane helix</keyword>
<feature type="transmembrane region" description="Helical" evidence="10">
    <location>
        <begin position="214"/>
        <end position="239"/>
    </location>
</feature>
<evidence type="ECO:0000256" key="6">
    <source>
        <dbReference type="ARBA" id="ARBA00023065"/>
    </source>
</evidence>
<keyword evidence="8" id="KW-0739">Sodium transport</keyword>
<dbReference type="PRINTS" id="PR01084">
    <property type="entry name" value="NAHEXCHNGR"/>
</dbReference>
<dbReference type="InterPro" id="IPR004709">
    <property type="entry name" value="NaH_exchanger"/>
</dbReference>
<evidence type="ECO:0000256" key="7">
    <source>
        <dbReference type="ARBA" id="ARBA00023136"/>
    </source>
</evidence>
<evidence type="ECO:0000313" key="13">
    <source>
        <dbReference type="Proteomes" id="UP000785679"/>
    </source>
</evidence>
<dbReference type="GO" id="GO:0098719">
    <property type="term" value="P:sodium ion import across plasma membrane"/>
    <property type="evidence" value="ECO:0007669"/>
    <property type="project" value="TreeGrafter"/>
</dbReference>
<evidence type="ECO:0000259" key="11">
    <source>
        <dbReference type="Pfam" id="PF00999"/>
    </source>
</evidence>
<dbReference type="InterPro" id="IPR018422">
    <property type="entry name" value="Cation/H_exchanger_CPA1"/>
</dbReference>
<dbReference type="GO" id="GO:0005886">
    <property type="term" value="C:plasma membrane"/>
    <property type="evidence" value="ECO:0007669"/>
    <property type="project" value="TreeGrafter"/>
</dbReference>
<evidence type="ECO:0000256" key="5">
    <source>
        <dbReference type="ARBA" id="ARBA00023053"/>
    </source>
</evidence>
<evidence type="ECO:0000256" key="8">
    <source>
        <dbReference type="ARBA" id="ARBA00023201"/>
    </source>
</evidence>
<feature type="transmembrane region" description="Helical" evidence="10">
    <location>
        <begin position="404"/>
        <end position="427"/>
    </location>
</feature>
<dbReference type="Gene3D" id="6.10.140.1330">
    <property type="match status" value="1"/>
</dbReference>
<keyword evidence="7 10" id="KW-0472">Membrane</keyword>
<dbReference type="OrthoDB" id="196264at2759"/>
<dbReference type="Proteomes" id="UP000785679">
    <property type="component" value="Unassembled WGS sequence"/>
</dbReference>
<evidence type="ECO:0000256" key="2">
    <source>
        <dbReference type="ARBA" id="ARBA00022448"/>
    </source>
</evidence>
<dbReference type="GO" id="GO:0051453">
    <property type="term" value="P:regulation of intracellular pH"/>
    <property type="evidence" value="ECO:0007669"/>
    <property type="project" value="TreeGrafter"/>
</dbReference>
<feature type="transmembrane region" description="Helical" evidence="10">
    <location>
        <begin position="246"/>
        <end position="265"/>
    </location>
</feature>
<dbReference type="EMBL" id="RRYP01002013">
    <property type="protein sequence ID" value="TNV85228.1"/>
    <property type="molecule type" value="Genomic_DNA"/>
</dbReference>